<gene>
    <name evidence="4" type="ORF">PIIN_08640</name>
</gene>
<evidence type="ECO:0000256" key="2">
    <source>
        <dbReference type="SAM" id="Phobius"/>
    </source>
</evidence>
<proteinExistence type="predicted"/>
<dbReference type="AlphaFoldDB" id="G4TTP6"/>
<feature type="signal peptide" evidence="3">
    <location>
        <begin position="1"/>
        <end position="23"/>
    </location>
</feature>
<sequence>MRGWYFLANSIGLLLLWATSVVGDEDVRIPANSDMILYDPGWSNMTGNPGYQVAVNGSLYFMYYGSNFSIHYSPPTSAAQRSLFMWIDGKIPIDLISSADIAGVSSWNSSLKEYPVTLTTANHQIYLTTSNSDVIDPCILAGFEVHSSDGHITPSAFGMASMLYPDVNIVDSSSLSYNGDWMTDDESWFSHNKTLKTTTSVGASVSFTPPEIYSSIIVYGTAPVESTMVNISYSSGSPDDPSPISFLWNANLNYGGLNRSIVRAQVWTGRGDTPAIRVLNITLAQGTFAIDFIGVQYPSSAPSSSPNKGMAPGIVILTSLLSLCLALVLSFVGYRIWKRHKLKVNDEAASKLVSVSNDDEIVLDDVPRQGHSQPHQSPLLEERSWQAPPPVPSLHRRSLSQVELQPAVEISHTVPSLDPHGSIQDTVQEHASSSQVNELPPAWSPPPPSYQTVSAMVTDHRAARGMMPLSQDLLERLFERVAELRRGENVRHDDLDEDLEALAQRIAGIETAPRIIKR</sequence>
<keyword evidence="2" id="KW-0472">Membrane</keyword>
<evidence type="ECO:0000256" key="3">
    <source>
        <dbReference type="SAM" id="SignalP"/>
    </source>
</evidence>
<reference evidence="4 5" key="1">
    <citation type="journal article" date="2011" name="PLoS Pathog.">
        <title>Endophytic Life Strategies Decoded by Genome and Transcriptome Analyses of the Mutualistic Root Symbiont Piriformospora indica.</title>
        <authorList>
            <person name="Zuccaro A."/>
            <person name="Lahrmann U."/>
            <person name="Guldener U."/>
            <person name="Langen G."/>
            <person name="Pfiffi S."/>
            <person name="Biedenkopf D."/>
            <person name="Wong P."/>
            <person name="Samans B."/>
            <person name="Grimm C."/>
            <person name="Basiewicz M."/>
            <person name="Murat C."/>
            <person name="Martin F."/>
            <person name="Kogel K.H."/>
        </authorList>
    </citation>
    <scope>NUCLEOTIDE SEQUENCE [LARGE SCALE GENOMIC DNA]</scope>
    <source>
        <strain evidence="4 5">DSM 11827</strain>
    </source>
</reference>
<evidence type="ECO:0000313" key="4">
    <source>
        <dbReference type="EMBL" id="CCA74689.1"/>
    </source>
</evidence>
<dbReference type="Proteomes" id="UP000007148">
    <property type="component" value="Unassembled WGS sequence"/>
</dbReference>
<keyword evidence="2" id="KW-0812">Transmembrane</keyword>
<keyword evidence="5" id="KW-1185">Reference proteome</keyword>
<comment type="caution">
    <text evidence="4">The sequence shown here is derived from an EMBL/GenBank/DDBJ whole genome shotgun (WGS) entry which is preliminary data.</text>
</comment>
<dbReference type="OrthoDB" id="3182744at2759"/>
<keyword evidence="2" id="KW-1133">Transmembrane helix</keyword>
<name>G4TTP6_SERID</name>
<evidence type="ECO:0000313" key="5">
    <source>
        <dbReference type="Proteomes" id="UP000007148"/>
    </source>
</evidence>
<dbReference type="HOGENOM" id="CLU_573790_0_0_1"/>
<feature type="transmembrane region" description="Helical" evidence="2">
    <location>
        <begin position="310"/>
        <end position="334"/>
    </location>
</feature>
<dbReference type="EMBL" id="CAFZ01000344">
    <property type="protein sequence ID" value="CCA74689.1"/>
    <property type="molecule type" value="Genomic_DNA"/>
</dbReference>
<feature type="region of interest" description="Disordered" evidence="1">
    <location>
        <begin position="365"/>
        <end position="394"/>
    </location>
</feature>
<organism evidence="4 5">
    <name type="scientific">Serendipita indica (strain DSM 11827)</name>
    <name type="common">Root endophyte fungus</name>
    <name type="synonym">Piriformospora indica</name>
    <dbReference type="NCBI Taxonomy" id="1109443"/>
    <lineage>
        <taxon>Eukaryota</taxon>
        <taxon>Fungi</taxon>
        <taxon>Dikarya</taxon>
        <taxon>Basidiomycota</taxon>
        <taxon>Agaricomycotina</taxon>
        <taxon>Agaricomycetes</taxon>
        <taxon>Sebacinales</taxon>
        <taxon>Serendipitaceae</taxon>
        <taxon>Serendipita</taxon>
    </lineage>
</organism>
<feature type="chain" id="PRO_5003468882" evidence="3">
    <location>
        <begin position="24"/>
        <end position="518"/>
    </location>
</feature>
<protein>
    <submittedName>
        <fullName evidence="4">Uncharacterized protein</fullName>
    </submittedName>
</protein>
<evidence type="ECO:0000256" key="1">
    <source>
        <dbReference type="SAM" id="MobiDB-lite"/>
    </source>
</evidence>
<keyword evidence="3" id="KW-0732">Signal</keyword>
<accession>G4TTP6</accession>
<dbReference type="InParanoid" id="G4TTP6"/>